<gene>
    <name evidence="4" type="ORF">MNBD_GAMMA10-2117</name>
</gene>
<dbReference type="EMBL" id="UOFJ01000007">
    <property type="protein sequence ID" value="VAW60628.1"/>
    <property type="molecule type" value="Genomic_DNA"/>
</dbReference>
<accession>A0A3B0WX81</accession>
<sequence>MLRLSVYLFLVFLSNSLYGVQRFHSTVEESQWTVKSTPIYCELLHPISHYGDARFVYASGGELAFQLRVLMAAPRNGATSLYSVAPFWRYPYQKELAQLTISKGVVPIYVGGSLALRMLYELQKGRDPTFHYRDWADYTDDVFVSVSSVNFHKEADKFRKCISQALPYGADKVKDALVHFAVNRHVLVKKQRKRLKEIVLFAKMDPAMQIQLKGHTDSKGRRRYNKQLSVRRSQAVEKYLISQGVPAEQISDRGFGESRPVASNRSVSGRSRNRRVEVIISMGE</sequence>
<dbReference type="PRINTS" id="PR01023">
    <property type="entry name" value="NAFLGMOTY"/>
</dbReference>
<comment type="subcellular location">
    <subcellularLocation>
        <location evidence="1">Cell outer membrane</location>
    </subcellularLocation>
</comment>
<dbReference type="PROSITE" id="PS51123">
    <property type="entry name" value="OMPA_2"/>
    <property type="match status" value="1"/>
</dbReference>
<feature type="domain" description="OmpA-like" evidence="3">
    <location>
        <begin position="169"/>
        <end position="284"/>
    </location>
</feature>
<dbReference type="SUPFAM" id="SSF103088">
    <property type="entry name" value="OmpA-like"/>
    <property type="match status" value="1"/>
</dbReference>
<organism evidence="4">
    <name type="scientific">hydrothermal vent metagenome</name>
    <dbReference type="NCBI Taxonomy" id="652676"/>
    <lineage>
        <taxon>unclassified sequences</taxon>
        <taxon>metagenomes</taxon>
        <taxon>ecological metagenomes</taxon>
    </lineage>
</organism>
<dbReference type="Pfam" id="PF00691">
    <property type="entry name" value="OmpA"/>
    <property type="match status" value="1"/>
</dbReference>
<keyword evidence="2" id="KW-0472">Membrane</keyword>
<protein>
    <recommendedName>
        <fullName evidence="3">OmpA-like domain-containing protein</fullName>
    </recommendedName>
</protein>
<dbReference type="Pfam" id="PF18393">
    <property type="entry name" value="MotY_N"/>
    <property type="match status" value="1"/>
</dbReference>
<dbReference type="InterPro" id="IPR041544">
    <property type="entry name" value="MotY_N"/>
</dbReference>
<dbReference type="InterPro" id="IPR036737">
    <property type="entry name" value="OmpA-like_sf"/>
</dbReference>
<dbReference type="PANTHER" id="PTHR30329">
    <property type="entry name" value="STATOR ELEMENT OF FLAGELLAR MOTOR COMPLEX"/>
    <property type="match status" value="1"/>
</dbReference>
<dbReference type="GO" id="GO:0009279">
    <property type="term" value="C:cell outer membrane"/>
    <property type="evidence" value="ECO:0007669"/>
    <property type="project" value="UniProtKB-SubCell"/>
</dbReference>
<dbReference type="AlphaFoldDB" id="A0A3B0WX81"/>
<dbReference type="InterPro" id="IPR006665">
    <property type="entry name" value="OmpA-like"/>
</dbReference>
<dbReference type="PANTHER" id="PTHR30329:SF17">
    <property type="entry name" value="LIPOPROTEIN YFIB-RELATED"/>
    <property type="match status" value="1"/>
</dbReference>
<reference evidence="4" key="1">
    <citation type="submission" date="2018-06" db="EMBL/GenBank/DDBJ databases">
        <authorList>
            <person name="Zhirakovskaya E."/>
        </authorList>
    </citation>
    <scope>NUCLEOTIDE SEQUENCE</scope>
</reference>
<evidence type="ECO:0000256" key="2">
    <source>
        <dbReference type="ARBA" id="ARBA00023136"/>
    </source>
</evidence>
<evidence type="ECO:0000313" key="4">
    <source>
        <dbReference type="EMBL" id="VAW60628.1"/>
    </source>
</evidence>
<evidence type="ECO:0000256" key="1">
    <source>
        <dbReference type="ARBA" id="ARBA00004442"/>
    </source>
</evidence>
<dbReference type="InterPro" id="IPR006664">
    <property type="entry name" value="OMP_bac"/>
</dbReference>
<proteinExistence type="predicted"/>
<evidence type="ECO:0000259" key="3">
    <source>
        <dbReference type="PROSITE" id="PS51123"/>
    </source>
</evidence>
<dbReference type="CDD" id="cd07185">
    <property type="entry name" value="OmpA_C-like"/>
    <property type="match status" value="1"/>
</dbReference>
<dbReference type="PRINTS" id="PR01021">
    <property type="entry name" value="OMPADOMAIN"/>
</dbReference>
<dbReference type="InterPro" id="IPR050330">
    <property type="entry name" value="Bact_OuterMem_StrucFunc"/>
</dbReference>
<dbReference type="Gene3D" id="2.60.40.2540">
    <property type="match status" value="1"/>
</dbReference>
<dbReference type="Gene3D" id="3.30.1330.60">
    <property type="entry name" value="OmpA-like domain"/>
    <property type="match status" value="1"/>
</dbReference>
<name>A0A3B0WX81_9ZZZZ</name>